<comment type="caution">
    <text evidence="2">The sequence shown here is derived from an EMBL/GenBank/DDBJ whole genome shotgun (WGS) entry which is preliminary data.</text>
</comment>
<name>A0A9N8DAZ8_9STRA</name>
<accession>A0A9N8DAZ8</accession>
<dbReference type="SUPFAM" id="SSF81995">
    <property type="entry name" value="beta-sandwich domain of Sec23/24"/>
    <property type="match status" value="1"/>
</dbReference>
<feature type="region of interest" description="Disordered" evidence="1">
    <location>
        <begin position="1"/>
        <end position="86"/>
    </location>
</feature>
<sequence>MSVFDQTLQGWTPGEESTGMGTHQHHPPQYQQPQYQQQQQPQYQQPQQHYAPKQEDQQHQYHQHQYQQQQQYHQQDNSTMNHNNNSGAGVDGLGMWRAWAHSYNEPKYACLDLLDNCFDATLTSGFHGKVTMDYLLPNGLIITNNAAKPIKSLEVTLMAYRSEKTAVDSIGEYGVGLKHSCATLSNINFVLTRNKHEFDFGVIARDLQTKDSVSLPHFPFGIEPHLLANNNTPPEVIAQELRPQIEKILHDNPHVHALVTSTLGQGFPDDAAEQIVHYAMDMLTKDQWKQEDHVFQLIITDFLHASNARSANGMMYQPARNFLNEVRDLIQKYYINIPLHDFDFWIMGERMHFVYWQNRLVEMAKFEVNVPKDTKIKDLTDDNWMDQGYSLSIYCGFDALRFGNKHGEDKGLKLCFYSRQSGRLIEENKDARAVLGLPASGVDYTQGLTVIIDDVAGELPLKPAKDGLTWSKEHAGAIHESNLYAWAGAVARFYWDYHSRKFQGEGPVKHNDYKSRLNRAVVSFMEPIQNRIQQQAKMLKEGTPLPEDECSRIETAKFTELSDPNWYIKHVKNSERIEIRKKAHKVELWPQPATVFRFNETHYPPKIDNNSIIQNNNKVRGRGLPTSLKRKSSTAGAGAEEEEAPRPRGRPPKKTSTVSAGRRRSSAASQASSARRTSVTQPNSDDSSSGSEEEEVSTVVATPPAKKMRMIAVKKTPRNSIAPQRRIGMITPQHGDDSNDGARVKELEKELQSSQETVKRLEEQLKGATERLLEVHRADPSRTRAFNAERHLQTTMEENEKLKHDNKEMTSEIERLQTELQQRDSKIQELQRRNYEPHLGHGTDDI</sequence>
<dbReference type="AlphaFoldDB" id="A0A9N8DAZ8"/>
<keyword evidence="3" id="KW-1185">Reference proteome</keyword>
<evidence type="ECO:0000256" key="1">
    <source>
        <dbReference type="SAM" id="MobiDB-lite"/>
    </source>
</evidence>
<feature type="compositionally biased region" description="Low complexity" evidence="1">
    <location>
        <begin position="654"/>
        <end position="690"/>
    </location>
</feature>
<feature type="region of interest" description="Disordered" evidence="1">
    <location>
        <begin position="821"/>
        <end position="846"/>
    </location>
</feature>
<feature type="compositionally biased region" description="Polar residues" evidence="1">
    <location>
        <begin position="76"/>
        <end position="86"/>
    </location>
</feature>
<reference evidence="2" key="1">
    <citation type="submission" date="2020-06" db="EMBL/GenBank/DDBJ databases">
        <authorList>
            <consortium name="Plant Systems Biology data submission"/>
        </authorList>
    </citation>
    <scope>NUCLEOTIDE SEQUENCE</scope>
    <source>
        <strain evidence="2">D6</strain>
    </source>
</reference>
<feature type="region of interest" description="Disordered" evidence="1">
    <location>
        <begin position="602"/>
        <end position="704"/>
    </location>
</feature>
<feature type="compositionally biased region" description="Polar residues" evidence="1">
    <location>
        <begin position="1"/>
        <end position="10"/>
    </location>
</feature>
<feature type="compositionally biased region" description="Low complexity" evidence="1">
    <location>
        <begin position="63"/>
        <end position="75"/>
    </location>
</feature>
<proteinExistence type="predicted"/>
<dbReference type="EMBL" id="CAICTM010000019">
    <property type="protein sequence ID" value="CAB9497416.1"/>
    <property type="molecule type" value="Genomic_DNA"/>
</dbReference>
<protein>
    <submittedName>
        <fullName evidence="2">Uncharacterized protein</fullName>
    </submittedName>
</protein>
<feature type="region of interest" description="Disordered" evidence="1">
    <location>
        <begin position="778"/>
        <end position="809"/>
    </location>
</feature>
<evidence type="ECO:0000313" key="2">
    <source>
        <dbReference type="EMBL" id="CAB9497416.1"/>
    </source>
</evidence>
<feature type="compositionally biased region" description="Low complexity" evidence="1">
    <location>
        <begin position="27"/>
        <end position="50"/>
    </location>
</feature>
<feature type="compositionally biased region" description="Polar residues" evidence="1">
    <location>
        <begin position="608"/>
        <end position="618"/>
    </location>
</feature>
<dbReference type="OrthoDB" id="48311at2759"/>
<gene>
    <name evidence="2" type="ORF">SEMRO_19_G013660.1</name>
</gene>
<dbReference type="Proteomes" id="UP001153069">
    <property type="component" value="Unassembled WGS sequence"/>
</dbReference>
<evidence type="ECO:0000313" key="3">
    <source>
        <dbReference type="Proteomes" id="UP001153069"/>
    </source>
</evidence>
<organism evidence="2 3">
    <name type="scientific">Seminavis robusta</name>
    <dbReference type="NCBI Taxonomy" id="568900"/>
    <lineage>
        <taxon>Eukaryota</taxon>
        <taxon>Sar</taxon>
        <taxon>Stramenopiles</taxon>
        <taxon>Ochrophyta</taxon>
        <taxon>Bacillariophyta</taxon>
        <taxon>Bacillariophyceae</taxon>
        <taxon>Bacillariophycidae</taxon>
        <taxon>Naviculales</taxon>
        <taxon>Naviculaceae</taxon>
        <taxon>Seminavis</taxon>
    </lineage>
</organism>